<evidence type="ECO:0000256" key="6">
    <source>
        <dbReference type="ARBA" id="ARBA00022692"/>
    </source>
</evidence>
<name>A0A7W9GE50_9ACTN</name>
<dbReference type="Pfam" id="PF02518">
    <property type="entry name" value="HATPase_c"/>
    <property type="match status" value="1"/>
</dbReference>
<evidence type="ECO:0000259" key="12">
    <source>
        <dbReference type="PROSITE" id="PS50885"/>
    </source>
</evidence>
<evidence type="ECO:0000313" key="13">
    <source>
        <dbReference type="EMBL" id="MBB5782164.1"/>
    </source>
</evidence>
<dbReference type="InterPro" id="IPR036097">
    <property type="entry name" value="HisK_dim/P_sf"/>
</dbReference>
<protein>
    <recommendedName>
        <fullName evidence="3">histidine kinase</fullName>
        <ecNumber evidence="3">2.7.13.3</ecNumber>
    </recommendedName>
</protein>
<proteinExistence type="predicted"/>
<evidence type="ECO:0000256" key="7">
    <source>
        <dbReference type="ARBA" id="ARBA00022777"/>
    </source>
</evidence>
<evidence type="ECO:0000256" key="9">
    <source>
        <dbReference type="ARBA" id="ARBA00023012"/>
    </source>
</evidence>
<dbReference type="InterPro" id="IPR050428">
    <property type="entry name" value="TCS_sensor_his_kinase"/>
</dbReference>
<evidence type="ECO:0000256" key="8">
    <source>
        <dbReference type="ARBA" id="ARBA00022989"/>
    </source>
</evidence>
<dbReference type="Pfam" id="PF00512">
    <property type="entry name" value="HisKA"/>
    <property type="match status" value="1"/>
</dbReference>
<dbReference type="InterPro" id="IPR003594">
    <property type="entry name" value="HATPase_dom"/>
</dbReference>
<keyword evidence="10" id="KW-0472">Membrane</keyword>
<keyword evidence="14" id="KW-1185">Reference proteome</keyword>
<keyword evidence="6" id="KW-0812">Transmembrane</keyword>
<gene>
    <name evidence="13" type="ORF">HD596_008920</name>
</gene>
<keyword evidence="9" id="KW-0902">Two-component regulatory system</keyword>
<evidence type="ECO:0000256" key="5">
    <source>
        <dbReference type="ARBA" id="ARBA00022679"/>
    </source>
</evidence>
<evidence type="ECO:0000256" key="10">
    <source>
        <dbReference type="ARBA" id="ARBA00023136"/>
    </source>
</evidence>
<sequence length="491" mass="51621">MIRLARARGLRAQLVLVFLLVSTVSALTAAAITYRQGHAAIVERAQADVLQELRAHLTSRTPDLPADPAEADLRKLARQLDLAAGTRGWHTALSYRGGPLIAAGKQAPPLPAQLRDQAASARTALAQRFHHAQAPWLAVSLPVTAAARPHGSPPLVVYASLSLASQQQDVDSLAAAARAGALPVALASIVPALLAARRLLRPVRRLRTAAEQMAAGSLDTRVSVTGDDELADLGRTFNTMAATLQADAATLRDMEARARRFAADVSHELRTPLAAMSAVTGVLDADAASGRLAPLTAEALQLVSDETRKLTRLVEDLIEVSRFDAGAAVLNLDEVDLGELIAKTLDLRHWHDRVRTDTPPGLRARLDPRRVDVILANLVGNALRHGGPAVSVRIQVRAGADRIAVTVSDDGPGIPADLLPHVFDRFTKGDAARTRTEGSGLGLAIAAENARLHGGTLTAANAPGGGAILTLTLPRHQAVAQAGSESSSKTK</sequence>
<dbReference type="CDD" id="cd00082">
    <property type="entry name" value="HisKA"/>
    <property type="match status" value="1"/>
</dbReference>
<dbReference type="GO" id="GO:0000155">
    <property type="term" value="F:phosphorelay sensor kinase activity"/>
    <property type="evidence" value="ECO:0007669"/>
    <property type="project" value="InterPro"/>
</dbReference>
<dbReference type="SMART" id="SM00304">
    <property type="entry name" value="HAMP"/>
    <property type="match status" value="1"/>
</dbReference>
<dbReference type="Gene3D" id="6.10.340.10">
    <property type="match status" value="1"/>
</dbReference>
<dbReference type="SUPFAM" id="SSF47384">
    <property type="entry name" value="Homodimeric domain of signal transducing histidine kinase"/>
    <property type="match status" value="1"/>
</dbReference>
<dbReference type="InterPro" id="IPR005467">
    <property type="entry name" value="His_kinase_dom"/>
</dbReference>
<evidence type="ECO:0000313" key="14">
    <source>
        <dbReference type="Proteomes" id="UP000579153"/>
    </source>
</evidence>
<reference evidence="13 14" key="1">
    <citation type="submission" date="2020-08" db="EMBL/GenBank/DDBJ databases">
        <title>Sequencing the genomes of 1000 actinobacteria strains.</title>
        <authorList>
            <person name="Klenk H.-P."/>
        </authorList>
    </citation>
    <scope>NUCLEOTIDE SEQUENCE [LARGE SCALE GENOMIC DNA]</scope>
    <source>
        <strain evidence="13 14">DSM 45507</strain>
    </source>
</reference>
<feature type="domain" description="HAMP" evidence="12">
    <location>
        <begin position="197"/>
        <end position="249"/>
    </location>
</feature>
<dbReference type="Pfam" id="PF00672">
    <property type="entry name" value="HAMP"/>
    <property type="match status" value="1"/>
</dbReference>
<dbReference type="AlphaFoldDB" id="A0A7W9GE50"/>
<organism evidence="13 14">
    <name type="scientific">Nonomuraea jabiensis</name>
    <dbReference type="NCBI Taxonomy" id="882448"/>
    <lineage>
        <taxon>Bacteria</taxon>
        <taxon>Bacillati</taxon>
        <taxon>Actinomycetota</taxon>
        <taxon>Actinomycetes</taxon>
        <taxon>Streptosporangiales</taxon>
        <taxon>Streptosporangiaceae</taxon>
        <taxon>Nonomuraea</taxon>
    </lineage>
</organism>
<dbReference type="SUPFAM" id="SSF158472">
    <property type="entry name" value="HAMP domain-like"/>
    <property type="match status" value="1"/>
</dbReference>
<dbReference type="InterPro" id="IPR036890">
    <property type="entry name" value="HATPase_C_sf"/>
</dbReference>
<comment type="subcellular location">
    <subcellularLocation>
        <location evidence="2">Cell membrane</location>
    </subcellularLocation>
</comment>
<dbReference type="Gene3D" id="3.30.565.10">
    <property type="entry name" value="Histidine kinase-like ATPase, C-terminal domain"/>
    <property type="match status" value="1"/>
</dbReference>
<dbReference type="SMART" id="SM00388">
    <property type="entry name" value="HisKA"/>
    <property type="match status" value="1"/>
</dbReference>
<keyword evidence="7 13" id="KW-0418">Kinase</keyword>
<accession>A0A7W9GE50</accession>
<dbReference type="PANTHER" id="PTHR45436:SF5">
    <property type="entry name" value="SENSOR HISTIDINE KINASE TRCS"/>
    <property type="match status" value="1"/>
</dbReference>
<comment type="caution">
    <text evidence="13">The sequence shown here is derived from an EMBL/GenBank/DDBJ whole genome shotgun (WGS) entry which is preliminary data.</text>
</comment>
<dbReference type="Proteomes" id="UP000579153">
    <property type="component" value="Unassembled WGS sequence"/>
</dbReference>
<dbReference type="GO" id="GO:0005886">
    <property type="term" value="C:plasma membrane"/>
    <property type="evidence" value="ECO:0007669"/>
    <property type="project" value="UniProtKB-SubCell"/>
</dbReference>
<dbReference type="RefSeq" id="WP_313046330.1">
    <property type="nucleotide sequence ID" value="NZ_JACHMB010000001.1"/>
</dbReference>
<dbReference type="FunFam" id="1.10.287.130:FF:000010">
    <property type="entry name" value="Two-component sensor histidine kinase"/>
    <property type="match status" value="1"/>
</dbReference>
<dbReference type="EMBL" id="JACHMB010000001">
    <property type="protein sequence ID" value="MBB5782164.1"/>
    <property type="molecule type" value="Genomic_DNA"/>
</dbReference>
<dbReference type="PROSITE" id="PS50109">
    <property type="entry name" value="HIS_KIN"/>
    <property type="match status" value="1"/>
</dbReference>
<keyword evidence="4" id="KW-0597">Phosphoprotein</keyword>
<evidence type="ECO:0000256" key="4">
    <source>
        <dbReference type="ARBA" id="ARBA00022553"/>
    </source>
</evidence>
<evidence type="ECO:0000256" key="3">
    <source>
        <dbReference type="ARBA" id="ARBA00012438"/>
    </source>
</evidence>
<dbReference type="CDD" id="cd06225">
    <property type="entry name" value="HAMP"/>
    <property type="match status" value="1"/>
</dbReference>
<evidence type="ECO:0000256" key="2">
    <source>
        <dbReference type="ARBA" id="ARBA00004236"/>
    </source>
</evidence>
<dbReference type="PRINTS" id="PR00344">
    <property type="entry name" value="BCTRLSENSOR"/>
</dbReference>
<dbReference type="EC" id="2.7.13.3" evidence="3"/>
<dbReference type="InterPro" id="IPR003661">
    <property type="entry name" value="HisK_dim/P_dom"/>
</dbReference>
<evidence type="ECO:0000259" key="11">
    <source>
        <dbReference type="PROSITE" id="PS50109"/>
    </source>
</evidence>
<comment type="catalytic activity">
    <reaction evidence="1">
        <text>ATP + protein L-histidine = ADP + protein N-phospho-L-histidine.</text>
        <dbReference type="EC" id="2.7.13.3"/>
    </reaction>
</comment>
<dbReference type="PROSITE" id="PS50885">
    <property type="entry name" value="HAMP"/>
    <property type="match status" value="1"/>
</dbReference>
<feature type="domain" description="Histidine kinase" evidence="11">
    <location>
        <begin position="264"/>
        <end position="477"/>
    </location>
</feature>
<dbReference type="InterPro" id="IPR004358">
    <property type="entry name" value="Sig_transdc_His_kin-like_C"/>
</dbReference>
<dbReference type="PANTHER" id="PTHR45436">
    <property type="entry name" value="SENSOR HISTIDINE KINASE YKOH"/>
    <property type="match status" value="1"/>
</dbReference>
<evidence type="ECO:0000256" key="1">
    <source>
        <dbReference type="ARBA" id="ARBA00000085"/>
    </source>
</evidence>
<dbReference type="SUPFAM" id="SSF55874">
    <property type="entry name" value="ATPase domain of HSP90 chaperone/DNA topoisomerase II/histidine kinase"/>
    <property type="match status" value="1"/>
</dbReference>
<dbReference type="SMART" id="SM00387">
    <property type="entry name" value="HATPase_c"/>
    <property type="match status" value="1"/>
</dbReference>
<dbReference type="InterPro" id="IPR003660">
    <property type="entry name" value="HAMP_dom"/>
</dbReference>
<keyword evidence="8" id="KW-1133">Transmembrane helix</keyword>
<keyword evidence="5 13" id="KW-0808">Transferase</keyword>
<dbReference type="Gene3D" id="1.10.287.130">
    <property type="match status" value="1"/>
</dbReference>
<dbReference type="CDD" id="cd00075">
    <property type="entry name" value="HATPase"/>
    <property type="match status" value="1"/>
</dbReference>